<dbReference type="InterPro" id="IPR050248">
    <property type="entry name" value="Polysacc_deacetylase_ArnD"/>
</dbReference>
<dbReference type="EMBL" id="FOWC01000002">
    <property type="protein sequence ID" value="SFO70089.1"/>
    <property type="molecule type" value="Genomic_DNA"/>
</dbReference>
<dbReference type="InterPro" id="IPR011330">
    <property type="entry name" value="Glyco_hydro/deAcase_b/a-brl"/>
</dbReference>
<reference evidence="3" key="1">
    <citation type="submission" date="2016-10" db="EMBL/GenBank/DDBJ databases">
        <authorList>
            <person name="Varghese N."/>
            <person name="Submissions S."/>
        </authorList>
    </citation>
    <scope>NUCLEOTIDE SEQUENCE [LARGE SCALE GENOMIC DNA]</scope>
    <source>
        <strain evidence="3">DSM 44637</strain>
    </source>
</reference>
<dbReference type="OrthoDB" id="9763050at2"/>
<name>A0A1I5JBP0_9PSEU</name>
<accession>A0A1I5JBP0</accession>
<dbReference type="Pfam" id="PF01522">
    <property type="entry name" value="Polysacc_deac_1"/>
    <property type="match status" value="1"/>
</dbReference>
<proteinExistence type="predicted"/>
<dbReference type="STRING" id="112413.SAMN05421854_1021041"/>
<dbReference type="PANTHER" id="PTHR10587:SF137">
    <property type="entry name" value="4-DEOXY-4-FORMAMIDO-L-ARABINOSE-PHOSPHOUNDECAPRENOL DEFORMYLASE ARND-RELATED"/>
    <property type="match status" value="1"/>
</dbReference>
<evidence type="ECO:0000259" key="1">
    <source>
        <dbReference type="PROSITE" id="PS51677"/>
    </source>
</evidence>
<protein>
    <submittedName>
        <fullName evidence="2">Peptidoglycan/xylan/chitin deacetylase, PgdA/CDA1 family</fullName>
    </submittedName>
</protein>
<dbReference type="InterPro" id="IPR002509">
    <property type="entry name" value="NODB_dom"/>
</dbReference>
<gene>
    <name evidence="2" type="ORF">SAMN05421854_1021041</name>
</gene>
<dbReference type="GO" id="GO:0005975">
    <property type="term" value="P:carbohydrate metabolic process"/>
    <property type="evidence" value="ECO:0007669"/>
    <property type="project" value="InterPro"/>
</dbReference>
<dbReference type="SUPFAM" id="SSF88713">
    <property type="entry name" value="Glycoside hydrolase/deacetylase"/>
    <property type="match status" value="1"/>
</dbReference>
<evidence type="ECO:0000313" key="3">
    <source>
        <dbReference type="Proteomes" id="UP000199137"/>
    </source>
</evidence>
<dbReference type="PROSITE" id="PS51677">
    <property type="entry name" value="NODB"/>
    <property type="match status" value="1"/>
</dbReference>
<dbReference type="PANTHER" id="PTHR10587">
    <property type="entry name" value="GLYCOSYL TRANSFERASE-RELATED"/>
    <property type="match status" value="1"/>
</dbReference>
<evidence type="ECO:0000313" key="2">
    <source>
        <dbReference type="EMBL" id="SFO70089.1"/>
    </source>
</evidence>
<dbReference type="AlphaFoldDB" id="A0A1I5JBP0"/>
<organism evidence="2 3">
    <name type="scientific">Amycolatopsis rubida</name>
    <dbReference type="NCBI Taxonomy" id="112413"/>
    <lineage>
        <taxon>Bacteria</taxon>
        <taxon>Bacillati</taxon>
        <taxon>Actinomycetota</taxon>
        <taxon>Actinomycetes</taxon>
        <taxon>Pseudonocardiales</taxon>
        <taxon>Pseudonocardiaceae</taxon>
        <taxon>Amycolatopsis</taxon>
    </lineage>
</organism>
<feature type="domain" description="NodB homology" evidence="1">
    <location>
        <begin position="35"/>
        <end position="221"/>
    </location>
</feature>
<dbReference type="Proteomes" id="UP000199137">
    <property type="component" value="Unassembled WGS sequence"/>
</dbReference>
<dbReference type="Gene3D" id="3.20.20.370">
    <property type="entry name" value="Glycoside hydrolase/deacetylase"/>
    <property type="match status" value="1"/>
</dbReference>
<sequence length="249" mass="26847">MIRGLAAAALVHGAPAAFFVPQLRTPRLAGRGEFGHVALTFDDGPKPESTPRFLRVLEKLDVRATFFVLGRELAAAPELGQEIAAAGHEIAVHGWDHRCFLRRSPKALHDELAHTVDLIELVTGTRPQWLRAPYGVFSASALVSARTLGLQPVLWSTWGFDWTSRATPRSVVRTVCRKLTGGGTILLHDSDVAAAPGAWRSALGAVPVLVSECRERGLAVGPLREHASGVLRGLESGVEIGRRVERAGR</sequence>
<dbReference type="CDD" id="cd10959">
    <property type="entry name" value="CE4_NodB_like_3"/>
    <property type="match status" value="1"/>
</dbReference>
<dbReference type="GO" id="GO:0016810">
    <property type="term" value="F:hydrolase activity, acting on carbon-nitrogen (but not peptide) bonds"/>
    <property type="evidence" value="ECO:0007669"/>
    <property type="project" value="InterPro"/>
</dbReference>